<dbReference type="PROSITE" id="PS00170">
    <property type="entry name" value="CSA_PPIASE_1"/>
    <property type="match status" value="1"/>
</dbReference>
<accession>A0A6I3LLI8</accession>
<dbReference type="GO" id="GO:0006457">
    <property type="term" value="P:protein folding"/>
    <property type="evidence" value="ECO:0007669"/>
    <property type="project" value="InterPro"/>
</dbReference>
<comment type="caution">
    <text evidence="9">The sequence shown here is derived from an EMBL/GenBank/DDBJ whole genome shotgun (WGS) entry which is preliminary data.</text>
</comment>
<keyword evidence="4 6" id="KW-0697">Rotamase</keyword>
<dbReference type="CDD" id="cd00317">
    <property type="entry name" value="cyclophilin"/>
    <property type="match status" value="1"/>
</dbReference>
<dbReference type="EMBL" id="WMJX01000014">
    <property type="protein sequence ID" value="MTG98140.1"/>
    <property type="molecule type" value="Genomic_DNA"/>
</dbReference>
<dbReference type="Proteomes" id="UP000438760">
    <property type="component" value="Unassembled WGS sequence"/>
</dbReference>
<dbReference type="AlphaFoldDB" id="A0A6I3LLI8"/>
<dbReference type="InterPro" id="IPR020892">
    <property type="entry name" value="Cyclophilin-type_PPIase_CS"/>
</dbReference>
<evidence type="ECO:0000256" key="4">
    <source>
        <dbReference type="ARBA" id="ARBA00023110"/>
    </source>
</evidence>
<dbReference type="InterPro" id="IPR044666">
    <property type="entry name" value="Cyclophilin_A-like"/>
</dbReference>
<evidence type="ECO:0000256" key="3">
    <source>
        <dbReference type="ARBA" id="ARBA00013194"/>
    </source>
</evidence>
<dbReference type="InterPro" id="IPR002130">
    <property type="entry name" value="Cyclophilin-type_PPIase_dom"/>
</dbReference>
<comment type="catalytic activity">
    <reaction evidence="1 6">
        <text>[protein]-peptidylproline (omega=180) = [protein]-peptidylproline (omega=0)</text>
        <dbReference type="Rhea" id="RHEA:16237"/>
        <dbReference type="Rhea" id="RHEA-COMP:10747"/>
        <dbReference type="Rhea" id="RHEA-COMP:10748"/>
        <dbReference type="ChEBI" id="CHEBI:83833"/>
        <dbReference type="ChEBI" id="CHEBI:83834"/>
        <dbReference type="EC" id="5.2.1.8"/>
    </reaction>
</comment>
<evidence type="ECO:0000313" key="9">
    <source>
        <dbReference type="EMBL" id="MTG98140.1"/>
    </source>
</evidence>
<dbReference type="SUPFAM" id="SSF54534">
    <property type="entry name" value="FKBP-like"/>
    <property type="match status" value="1"/>
</dbReference>
<dbReference type="EC" id="5.2.1.8" evidence="3 6"/>
<dbReference type="InterPro" id="IPR029000">
    <property type="entry name" value="Cyclophilin-like_dom_sf"/>
</dbReference>
<dbReference type="RefSeq" id="WP_155092171.1">
    <property type="nucleotide sequence ID" value="NZ_CP102754.1"/>
</dbReference>
<name>A0A6I3LLI8_9FLAO</name>
<dbReference type="PROSITE" id="PS50059">
    <property type="entry name" value="FKBP_PPIASE"/>
    <property type="match status" value="1"/>
</dbReference>
<dbReference type="PANTHER" id="PTHR45625:SF4">
    <property type="entry name" value="PEPTIDYLPROLYL ISOMERASE DOMAIN AND WD REPEAT-CONTAINING PROTEIN 1"/>
    <property type="match status" value="1"/>
</dbReference>
<dbReference type="Gene3D" id="2.40.100.10">
    <property type="entry name" value="Cyclophilin-like"/>
    <property type="match status" value="1"/>
</dbReference>
<evidence type="ECO:0000313" key="10">
    <source>
        <dbReference type="Proteomes" id="UP000438760"/>
    </source>
</evidence>
<evidence type="ECO:0000259" key="8">
    <source>
        <dbReference type="PROSITE" id="PS50072"/>
    </source>
</evidence>
<dbReference type="GO" id="GO:0003755">
    <property type="term" value="F:peptidyl-prolyl cis-trans isomerase activity"/>
    <property type="evidence" value="ECO:0007669"/>
    <property type="project" value="UniProtKB-KW"/>
</dbReference>
<dbReference type="OrthoDB" id="9807797at2"/>
<dbReference type="InterPro" id="IPR046357">
    <property type="entry name" value="PPIase_dom_sf"/>
</dbReference>
<keyword evidence="10" id="KW-1185">Reference proteome</keyword>
<dbReference type="Gene3D" id="3.10.50.40">
    <property type="match status" value="1"/>
</dbReference>
<organism evidence="9 10">
    <name type="scientific">Myroides albus</name>
    <dbReference type="NCBI Taxonomy" id="2562892"/>
    <lineage>
        <taxon>Bacteria</taxon>
        <taxon>Pseudomonadati</taxon>
        <taxon>Bacteroidota</taxon>
        <taxon>Flavobacteriia</taxon>
        <taxon>Flavobacteriales</taxon>
        <taxon>Flavobacteriaceae</taxon>
        <taxon>Myroides</taxon>
    </lineage>
</organism>
<evidence type="ECO:0000259" key="7">
    <source>
        <dbReference type="PROSITE" id="PS50059"/>
    </source>
</evidence>
<dbReference type="InterPro" id="IPR001179">
    <property type="entry name" value="PPIase_FKBP_dom"/>
</dbReference>
<evidence type="ECO:0000256" key="5">
    <source>
        <dbReference type="ARBA" id="ARBA00023235"/>
    </source>
</evidence>
<dbReference type="PROSITE" id="PS51257">
    <property type="entry name" value="PROKAR_LIPOPROTEIN"/>
    <property type="match status" value="1"/>
</dbReference>
<evidence type="ECO:0000256" key="6">
    <source>
        <dbReference type="PROSITE-ProRule" id="PRU00277"/>
    </source>
</evidence>
<comment type="similarity">
    <text evidence="2">Belongs to the cyclophilin-type PPIase family.</text>
</comment>
<gene>
    <name evidence="9" type="ORF">GJV76_08365</name>
</gene>
<keyword evidence="5 6" id="KW-0413">Isomerase</keyword>
<dbReference type="PRINTS" id="PR00153">
    <property type="entry name" value="CSAPPISMRASE"/>
</dbReference>
<feature type="domain" description="PPIase FKBP-type" evidence="7">
    <location>
        <begin position="255"/>
        <end position="359"/>
    </location>
</feature>
<sequence length="359" mass="39597">MKNMTSLFLSLVAVFASCTSQKSDLPDGLYADIKTNKGHIVIELEYEKAPITVANFVSLAEGTNPLVDKKFKGKPFYDGLTFHRVVADFVIQGGDPDGNGAGGPGYVFKDEFDPTLSHDKPGTVSMANSGPFTNGSQFFITHKETQFLDNRHSVFGYTVKGMDIVNQIQEKDKIESVKILRVGKAAKKFNAEKVFKEYSENESKAKKEKEEKLAAVQKEYADKFATLKAQAKKTDSGLLYVITETKEGAKKPNIGNQIAVHYAGFFENGTLFDTSVEELAEKFDIHDAQRAAYNQYIPIPFKYGTKTGLLPGFIEGFEQMKIGDKAVIFIPSHLGYGERGAGGVIPPNTDLVFELELVK</sequence>
<reference evidence="9 10" key="1">
    <citation type="submission" date="2019-11" db="EMBL/GenBank/DDBJ databases">
        <title>Genome of Strain BIT-d1.</title>
        <authorList>
            <person name="Yang Y."/>
        </authorList>
    </citation>
    <scope>NUCLEOTIDE SEQUENCE [LARGE SCALE GENOMIC DNA]</scope>
    <source>
        <strain evidence="9 10">BIT-d1</strain>
    </source>
</reference>
<feature type="domain" description="PPIase cyclophilin-type" evidence="8">
    <location>
        <begin position="38"/>
        <end position="170"/>
    </location>
</feature>
<dbReference type="SUPFAM" id="SSF50891">
    <property type="entry name" value="Cyclophilin-like"/>
    <property type="match status" value="1"/>
</dbReference>
<proteinExistence type="inferred from homology"/>
<dbReference type="PANTHER" id="PTHR45625">
    <property type="entry name" value="PEPTIDYL-PROLYL CIS-TRANS ISOMERASE-RELATED"/>
    <property type="match status" value="1"/>
</dbReference>
<dbReference type="PROSITE" id="PS50072">
    <property type="entry name" value="CSA_PPIASE_2"/>
    <property type="match status" value="1"/>
</dbReference>
<evidence type="ECO:0000256" key="1">
    <source>
        <dbReference type="ARBA" id="ARBA00000971"/>
    </source>
</evidence>
<dbReference type="Pfam" id="PF00160">
    <property type="entry name" value="Pro_isomerase"/>
    <property type="match status" value="1"/>
</dbReference>
<protein>
    <recommendedName>
        <fullName evidence="3 6">peptidylprolyl isomerase</fullName>
        <ecNumber evidence="3 6">5.2.1.8</ecNumber>
    </recommendedName>
</protein>
<evidence type="ECO:0000256" key="2">
    <source>
        <dbReference type="ARBA" id="ARBA00007365"/>
    </source>
</evidence>
<dbReference type="Pfam" id="PF00254">
    <property type="entry name" value="FKBP_C"/>
    <property type="match status" value="1"/>
</dbReference>